<feature type="compositionally biased region" description="Polar residues" evidence="1">
    <location>
        <begin position="189"/>
        <end position="202"/>
    </location>
</feature>
<accession>A0A2H3J476</accession>
<evidence type="ECO:0000313" key="3">
    <source>
        <dbReference type="Proteomes" id="UP000218811"/>
    </source>
</evidence>
<evidence type="ECO:0000313" key="2">
    <source>
        <dbReference type="EMBL" id="PCH36996.1"/>
    </source>
</evidence>
<keyword evidence="3" id="KW-1185">Reference proteome</keyword>
<gene>
    <name evidence="2" type="ORF">WOLCODRAFT_159517</name>
</gene>
<name>A0A2H3J476_WOLCO</name>
<feature type="compositionally biased region" description="Polar residues" evidence="1">
    <location>
        <begin position="233"/>
        <end position="251"/>
    </location>
</feature>
<evidence type="ECO:0008006" key="4">
    <source>
        <dbReference type="Google" id="ProtNLM"/>
    </source>
</evidence>
<feature type="region of interest" description="Disordered" evidence="1">
    <location>
        <begin position="165"/>
        <end position="273"/>
    </location>
</feature>
<reference evidence="2 3" key="1">
    <citation type="journal article" date="2012" name="Science">
        <title>The Paleozoic origin of enzymatic lignin decomposition reconstructed from 31 fungal genomes.</title>
        <authorList>
            <person name="Floudas D."/>
            <person name="Binder M."/>
            <person name="Riley R."/>
            <person name="Barry K."/>
            <person name="Blanchette R.A."/>
            <person name="Henrissat B."/>
            <person name="Martinez A.T."/>
            <person name="Otillar R."/>
            <person name="Spatafora J.W."/>
            <person name="Yadav J.S."/>
            <person name="Aerts A."/>
            <person name="Benoit I."/>
            <person name="Boyd A."/>
            <person name="Carlson A."/>
            <person name="Copeland A."/>
            <person name="Coutinho P.M."/>
            <person name="de Vries R.P."/>
            <person name="Ferreira P."/>
            <person name="Findley K."/>
            <person name="Foster B."/>
            <person name="Gaskell J."/>
            <person name="Glotzer D."/>
            <person name="Gorecki P."/>
            <person name="Heitman J."/>
            <person name="Hesse C."/>
            <person name="Hori C."/>
            <person name="Igarashi K."/>
            <person name="Jurgens J.A."/>
            <person name="Kallen N."/>
            <person name="Kersten P."/>
            <person name="Kohler A."/>
            <person name="Kuees U."/>
            <person name="Kumar T.K.A."/>
            <person name="Kuo A."/>
            <person name="LaButti K."/>
            <person name="Larrondo L.F."/>
            <person name="Lindquist E."/>
            <person name="Ling A."/>
            <person name="Lombard V."/>
            <person name="Lucas S."/>
            <person name="Lundell T."/>
            <person name="Martin R."/>
            <person name="McLaughlin D.J."/>
            <person name="Morgenstern I."/>
            <person name="Morin E."/>
            <person name="Murat C."/>
            <person name="Nagy L.G."/>
            <person name="Nolan M."/>
            <person name="Ohm R.A."/>
            <person name="Patyshakuliyeva A."/>
            <person name="Rokas A."/>
            <person name="Ruiz-Duenas F.J."/>
            <person name="Sabat G."/>
            <person name="Salamov A."/>
            <person name="Samejima M."/>
            <person name="Schmutz J."/>
            <person name="Slot J.C."/>
            <person name="St John F."/>
            <person name="Stenlid J."/>
            <person name="Sun H."/>
            <person name="Sun S."/>
            <person name="Syed K."/>
            <person name="Tsang A."/>
            <person name="Wiebenga A."/>
            <person name="Young D."/>
            <person name="Pisabarro A."/>
            <person name="Eastwood D.C."/>
            <person name="Martin F."/>
            <person name="Cullen D."/>
            <person name="Grigoriev I.V."/>
            <person name="Hibbett D.S."/>
        </authorList>
    </citation>
    <scope>NUCLEOTIDE SEQUENCE [LARGE SCALE GENOMIC DNA]</scope>
    <source>
        <strain evidence="2 3">MD-104</strain>
    </source>
</reference>
<proteinExistence type="predicted"/>
<dbReference type="Proteomes" id="UP000218811">
    <property type="component" value="Unassembled WGS sequence"/>
</dbReference>
<feature type="compositionally biased region" description="Polar residues" evidence="1">
    <location>
        <begin position="214"/>
        <end position="223"/>
    </location>
</feature>
<evidence type="ECO:0000256" key="1">
    <source>
        <dbReference type="SAM" id="MobiDB-lite"/>
    </source>
</evidence>
<dbReference type="AlphaFoldDB" id="A0A2H3J476"/>
<dbReference type="OrthoDB" id="3270165at2759"/>
<sequence length="301" mass="33151">MAMELMNADPKQDVSHQVHHDLESFFWLLVWFVLHHTNHDHKEGKGTFAKVFGANVPEDARERKENMLLRKFFTIKGNTPLSYLLQRLQSMVSDAYILNVPKFGNVTQTLVPLTYDAMLEAFDEALGMKGWPEDDAAIPFKPPYSETDGGMNIKRGADAGIIGTSSRLRKERVESALSAGDGSAPSLPSEPQGSQDAESTPTRPKRGTGRDGQAKSTRSQASGRGTKRKQPSRTRSSAQQTNVGTESSSTAAGLLTTHPGSAAAGWHSAEPPCKKCRAKDWSELLPPREMHERKAKWVRRG</sequence>
<protein>
    <recommendedName>
        <fullName evidence="4">Fungal-type protein kinase domain-containing protein</fullName>
    </recommendedName>
</protein>
<organism evidence="2 3">
    <name type="scientific">Wolfiporia cocos (strain MD-104)</name>
    <name type="common">Brown rot fungus</name>
    <dbReference type="NCBI Taxonomy" id="742152"/>
    <lineage>
        <taxon>Eukaryota</taxon>
        <taxon>Fungi</taxon>
        <taxon>Dikarya</taxon>
        <taxon>Basidiomycota</taxon>
        <taxon>Agaricomycotina</taxon>
        <taxon>Agaricomycetes</taxon>
        <taxon>Polyporales</taxon>
        <taxon>Phaeolaceae</taxon>
        <taxon>Wolfiporia</taxon>
    </lineage>
</organism>
<dbReference type="EMBL" id="KB467905">
    <property type="protein sequence ID" value="PCH36996.1"/>
    <property type="molecule type" value="Genomic_DNA"/>
</dbReference>